<protein>
    <recommendedName>
        <fullName evidence="4">Secreted protein</fullName>
    </recommendedName>
</protein>
<evidence type="ECO:0000313" key="2">
    <source>
        <dbReference type="EMBL" id="AQQ52763.1"/>
    </source>
</evidence>
<dbReference type="EMBL" id="CP019640">
    <property type="protein sequence ID" value="AQQ52763.1"/>
    <property type="molecule type" value="Genomic_DNA"/>
</dbReference>
<name>A0A1Q2KX93_9BACL</name>
<sequence>MFRKSLHRSTCFFGFLSLSFSGSACMNKRVSFSEQDWSYLQCPPKKESVTKTLDACGNSGTGETLEAAEQPKRLAYRPRQASVFAAKGTDREFVANINN</sequence>
<keyword evidence="1" id="KW-0732">Signal</keyword>
<keyword evidence="3" id="KW-1185">Reference proteome</keyword>
<dbReference type="Proteomes" id="UP000188184">
    <property type="component" value="Chromosome"/>
</dbReference>
<reference evidence="2 3" key="1">
    <citation type="submission" date="2017-02" db="EMBL/GenBank/DDBJ databases">
        <title>The complete genomic sequence of a novel cold adapted crude oil-degrading bacterium Planococcus qaidamina Y42.</title>
        <authorList>
            <person name="Yang R."/>
        </authorList>
    </citation>
    <scope>NUCLEOTIDE SEQUENCE [LARGE SCALE GENOMIC DNA]</scope>
    <source>
        <strain evidence="2 3">Y42</strain>
    </source>
</reference>
<gene>
    <name evidence="2" type="ORF">B0X71_06480</name>
</gene>
<evidence type="ECO:0008006" key="4">
    <source>
        <dbReference type="Google" id="ProtNLM"/>
    </source>
</evidence>
<evidence type="ECO:0000256" key="1">
    <source>
        <dbReference type="SAM" id="SignalP"/>
    </source>
</evidence>
<dbReference type="KEGG" id="pmar:B0X71_06480"/>
<feature type="signal peptide" evidence="1">
    <location>
        <begin position="1"/>
        <end position="24"/>
    </location>
</feature>
<dbReference type="PROSITE" id="PS51257">
    <property type="entry name" value="PROKAR_LIPOPROTEIN"/>
    <property type="match status" value="1"/>
</dbReference>
<evidence type="ECO:0000313" key="3">
    <source>
        <dbReference type="Proteomes" id="UP000188184"/>
    </source>
</evidence>
<dbReference type="AlphaFoldDB" id="A0A1Q2KX93"/>
<organism evidence="2 3">
    <name type="scientific">Planococcus lenghuensis</name>
    <dbReference type="NCBI Taxonomy" id="2213202"/>
    <lineage>
        <taxon>Bacteria</taxon>
        <taxon>Bacillati</taxon>
        <taxon>Bacillota</taxon>
        <taxon>Bacilli</taxon>
        <taxon>Bacillales</taxon>
        <taxon>Caryophanaceae</taxon>
        <taxon>Planococcus</taxon>
    </lineage>
</organism>
<accession>A0A1Q2KX93</accession>
<proteinExistence type="predicted"/>
<feature type="chain" id="PRO_5038463908" description="Secreted protein" evidence="1">
    <location>
        <begin position="25"/>
        <end position="99"/>
    </location>
</feature>